<dbReference type="PANTHER" id="PTHR33885:SF3">
    <property type="entry name" value="PHAGE SHOCK PROTEIN C"/>
    <property type="match status" value="1"/>
</dbReference>
<dbReference type="InterPro" id="IPR007168">
    <property type="entry name" value="Phageshock_PspC_N"/>
</dbReference>
<feature type="transmembrane region" description="Helical" evidence="6">
    <location>
        <begin position="51"/>
        <end position="72"/>
    </location>
</feature>
<protein>
    <submittedName>
        <fullName evidence="8">Phage shock protein C (PspC) family protein</fullName>
    </submittedName>
</protein>
<keyword evidence="2" id="KW-1003">Cell membrane</keyword>
<organism evidence="8 9">
    <name type="scientific">Ancylomarina subtilis</name>
    <dbReference type="NCBI Taxonomy" id="1639035"/>
    <lineage>
        <taxon>Bacteria</taxon>
        <taxon>Pseudomonadati</taxon>
        <taxon>Bacteroidota</taxon>
        <taxon>Bacteroidia</taxon>
        <taxon>Marinilabiliales</taxon>
        <taxon>Marinifilaceae</taxon>
        <taxon>Ancylomarina</taxon>
    </lineage>
</organism>
<evidence type="ECO:0000313" key="9">
    <source>
        <dbReference type="Proteomes" id="UP000293562"/>
    </source>
</evidence>
<evidence type="ECO:0000256" key="3">
    <source>
        <dbReference type="ARBA" id="ARBA00022692"/>
    </source>
</evidence>
<evidence type="ECO:0000313" key="8">
    <source>
        <dbReference type="EMBL" id="RZT93448.1"/>
    </source>
</evidence>
<comment type="caution">
    <text evidence="8">The sequence shown here is derived from an EMBL/GenBank/DDBJ whole genome shotgun (WGS) entry which is preliminary data.</text>
</comment>
<evidence type="ECO:0000259" key="7">
    <source>
        <dbReference type="Pfam" id="PF04024"/>
    </source>
</evidence>
<evidence type="ECO:0000256" key="6">
    <source>
        <dbReference type="SAM" id="Phobius"/>
    </source>
</evidence>
<feature type="domain" description="Phage shock protein PspC N-terminal" evidence="7">
    <location>
        <begin position="18"/>
        <end position="75"/>
    </location>
</feature>
<dbReference type="PANTHER" id="PTHR33885">
    <property type="entry name" value="PHAGE SHOCK PROTEIN C"/>
    <property type="match status" value="1"/>
</dbReference>
<proteinExistence type="predicted"/>
<dbReference type="AlphaFoldDB" id="A0A4Q7VEG1"/>
<evidence type="ECO:0000256" key="4">
    <source>
        <dbReference type="ARBA" id="ARBA00022989"/>
    </source>
</evidence>
<dbReference type="GO" id="GO:0005886">
    <property type="term" value="C:plasma membrane"/>
    <property type="evidence" value="ECO:0007669"/>
    <property type="project" value="UniProtKB-SubCell"/>
</dbReference>
<dbReference type="Proteomes" id="UP000293562">
    <property type="component" value="Unassembled WGS sequence"/>
</dbReference>
<reference evidence="8 9" key="1">
    <citation type="submission" date="2019-02" db="EMBL/GenBank/DDBJ databases">
        <title>Genomic Encyclopedia of Type Strains, Phase IV (KMG-IV): sequencing the most valuable type-strain genomes for metagenomic binning, comparative biology and taxonomic classification.</title>
        <authorList>
            <person name="Goeker M."/>
        </authorList>
    </citation>
    <scope>NUCLEOTIDE SEQUENCE [LARGE SCALE GENOMIC DNA]</scope>
    <source>
        <strain evidence="8 9">DSM 28825</strain>
    </source>
</reference>
<keyword evidence="5 6" id="KW-0472">Membrane</keyword>
<accession>A0A4Q7VEG1</accession>
<gene>
    <name evidence="8" type="ORF">EV201_2610</name>
</gene>
<dbReference type="Pfam" id="PF04024">
    <property type="entry name" value="PspC"/>
    <property type="match status" value="1"/>
</dbReference>
<evidence type="ECO:0000256" key="5">
    <source>
        <dbReference type="ARBA" id="ARBA00023136"/>
    </source>
</evidence>
<evidence type="ECO:0000256" key="2">
    <source>
        <dbReference type="ARBA" id="ARBA00022475"/>
    </source>
</evidence>
<keyword evidence="3 6" id="KW-0812">Transmembrane</keyword>
<keyword evidence="9" id="KW-1185">Reference proteome</keyword>
<evidence type="ECO:0000256" key="1">
    <source>
        <dbReference type="ARBA" id="ARBA00004162"/>
    </source>
</evidence>
<comment type="subcellular location">
    <subcellularLocation>
        <location evidence="1">Cell membrane</location>
        <topology evidence="1">Single-pass membrane protein</topology>
    </subcellularLocation>
</comment>
<dbReference type="EMBL" id="SHKN01000002">
    <property type="protein sequence ID" value="RZT93448.1"/>
    <property type="molecule type" value="Genomic_DNA"/>
</dbReference>
<name>A0A4Q7VEG1_9BACT</name>
<sequence>MPLFFARFSVSNFSAMKKKLKRSSNKMVAGVCAGIAEYFGLDITIVRVVYVLLSIFSVGFPGLIVYLVLMFVMPDYYEVM</sequence>
<dbReference type="InterPro" id="IPR052027">
    <property type="entry name" value="PspC"/>
</dbReference>
<keyword evidence="4 6" id="KW-1133">Transmembrane helix</keyword>